<evidence type="ECO:0000256" key="7">
    <source>
        <dbReference type="ARBA" id="ARBA00048336"/>
    </source>
</evidence>
<evidence type="ECO:0000259" key="9">
    <source>
        <dbReference type="PROSITE" id="PS00125"/>
    </source>
</evidence>
<evidence type="ECO:0000256" key="1">
    <source>
        <dbReference type="ARBA" id="ARBA00001936"/>
    </source>
</evidence>
<organism evidence="10 11">
    <name type="scientific">Tritrichomonas musculus</name>
    <dbReference type="NCBI Taxonomy" id="1915356"/>
    <lineage>
        <taxon>Eukaryota</taxon>
        <taxon>Metamonada</taxon>
        <taxon>Parabasalia</taxon>
        <taxon>Tritrichomonadida</taxon>
        <taxon>Tritrichomonadidae</taxon>
        <taxon>Tritrichomonas</taxon>
    </lineage>
</organism>
<evidence type="ECO:0000256" key="6">
    <source>
        <dbReference type="ARBA" id="ARBA00047761"/>
    </source>
</evidence>
<keyword evidence="3 8" id="KW-0378">Hydrolase</keyword>
<dbReference type="Gene3D" id="3.60.21.10">
    <property type="match status" value="1"/>
</dbReference>
<gene>
    <name evidence="10" type="ORF">M9Y10_017706</name>
</gene>
<comment type="catalytic activity">
    <reaction evidence="6">
        <text>O-phospho-L-seryl-[protein] + H2O = L-seryl-[protein] + phosphate</text>
        <dbReference type="Rhea" id="RHEA:20629"/>
        <dbReference type="Rhea" id="RHEA-COMP:9863"/>
        <dbReference type="Rhea" id="RHEA-COMP:11604"/>
        <dbReference type="ChEBI" id="CHEBI:15377"/>
        <dbReference type="ChEBI" id="CHEBI:29999"/>
        <dbReference type="ChEBI" id="CHEBI:43474"/>
        <dbReference type="ChEBI" id="CHEBI:83421"/>
        <dbReference type="EC" id="3.1.3.16"/>
    </reaction>
</comment>
<dbReference type="PANTHER" id="PTHR11668">
    <property type="entry name" value="SERINE/THREONINE PROTEIN PHOSPHATASE"/>
    <property type="match status" value="1"/>
</dbReference>
<name>A0ABR2HVZ8_9EUKA</name>
<comment type="similarity">
    <text evidence="8">Belongs to the PPP phosphatase family.</text>
</comment>
<dbReference type="PANTHER" id="PTHR11668:SF300">
    <property type="entry name" value="SERINE_THREONINE-PROTEIN PHOSPHATASE"/>
    <property type="match status" value="1"/>
</dbReference>
<dbReference type="SMART" id="SM00156">
    <property type="entry name" value="PP2Ac"/>
    <property type="match status" value="1"/>
</dbReference>
<comment type="cofactor">
    <cofactor evidence="1">
        <name>Mn(2+)</name>
        <dbReference type="ChEBI" id="CHEBI:29035"/>
    </cofactor>
</comment>
<dbReference type="InterPro" id="IPR050341">
    <property type="entry name" value="PP1_catalytic_subunit"/>
</dbReference>
<dbReference type="InterPro" id="IPR004843">
    <property type="entry name" value="Calcineurin-like_PHP"/>
</dbReference>
<evidence type="ECO:0000256" key="2">
    <source>
        <dbReference type="ARBA" id="ARBA00022723"/>
    </source>
</evidence>
<feature type="domain" description="Serine/threonine specific protein phosphatases" evidence="9">
    <location>
        <begin position="119"/>
        <end position="124"/>
    </location>
</feature>
<dbReference type="InterPro" id="IPR029052">
    <property type="entry name" value="Metallo-depent_PP-like"/>
</dbReference>
<evidence type="ECO:0000256" key="8">
    <source>
        <dbReference type="RuleBase" id="RU004273"/>
    </source>
</evidence>
<protein>
    <recommendedName>
        <fullName evidence="8">Serine/threonine-protein phosphatase</fullName>
        <ecNumber evidence="8">3.1.3.16</ecNumber>
    </recommendedName>
</protein>
<reference evidence="10 11" key="1">
    <citation type="submission" date="2024-04" db="EMBL/GenBank/DDBJ databases">
        <title>Tritrichomonas musculus Genome.</title>
        <authorList>
            <person name="Alves-Ferreira E."/>
            <person name="Grigg M."/>
            <person name="Lorenzi H."/>
            <person name="Galac M."/>
        </authorList>
    </citation>
    <scope>NUCLEOTIDE SEQUENCE [LARGE SCALE GENOMIC DNA]</scope>
    <source>
        <strain evidence="10 11">EAF2021</strain>
    </source>
</reference>
<dbReference type="Pfam" id="PF00149">
    <property type="entry name" value="Metallophos"/>
    <property type="match status" value="1"/>
</dbReference>
<evidence type="ECO:0000256" key="3">
    <source>
        <dbReference type="ARBA" id="ARBA00022801"/>
    </source>
</evidence>
<dbReference type="PRINTS" id="PR00114">
    <property type="entry name" value="STPHPHTASE"/>
</dbReference>
<keyword evidence="5" id="KW-0464">Manganese</keyword>
<evidence type="ECO:0000256" key="5">
    <source>
        <dbReference type="ARBA" id="ARBA00023211"/>
    </source>
</evidence>
<dbReference type="EC" id="3.1.3.16" evidence="8"/>
<keyword evidence="11" id="KW-1185">Reference proteome</keyword>
<accession>A0ABR2HVZ8</accession>
<dbReference type="Proteomes" id="UP001470230">
    <property type="component" value="Unassembled WGS sequence"/>
</dbReference>
<dbReference type="EMBL" id="JAPFFF010000023">
    <property type="protein sequence ID" value="KAK8852717.1"/>
    <property type="molecule type" value="Genomic_DNA"/>
</dbReference>
<comment type="catalytic activity">
    <reaction evidence="7 8">
        <text>O-phospho-L-threonyl-[protein] + H2O = L-threonyl-[protein] + phosphate</text>
        <dbReference type="Rhea" id="RHEA:47004"/>
        <dbReference type="Rhea" id="RHEA-COMP:11060"/>
        <dbReference type="Rhea" id="RHEA-COMP:11605"/>
        <dbReference type="ChEBI" id="CHEBI:15377"/>
        <dbReference type="ChEBI" id="CHEBI:30013"/>
        <dbReference type="ChEBI" id="CHEBI:43474"/>
        <dbReference type="ChEBI" id="CHEBI:61977"/>
        <dbReference type="EC" id="3.1.3.16"/>
    </reaction>
</comment>
<sequence>MLNSELDQLIYNVLLSRISPSTYLSDIIDESSIEDLIMTAKNIFDSEPMMLILDNPITIVGDLHGNVDDLIRIFERCGYPPEKKYLFLGDYVDRGQYSVEVMILLLALKCKYPNNINLLRGNHETSSMSKSYGFYHECSRKYNHILYESFTDMFKVLPIAALVADVVFCVHGGISPNLKSLKDFRKKPKPSEIFGDNIFTDLLWSDPNCDLESGYVKSPRGSGYYFSSKSLNEFLKRNDLQFIIRSHEECSDGYKWPFGETTCLTIFSNSNYCGHYNDAVVVGISQDLRLTHERFSPLTESEIQKRRIIWPPWLLENSEKFQIPLSPSSSDEMIQDLVDDQISFVM</sequence>
<evidence type="ECO:0000256" key="4">
    <source>
        <dbReference type="ARBA" id="ARBA00022912"/>
    </source>
</evidence>
<evidence type="ECO:0000313" key="11">
    <source>
        <dbReference type="Proteomes" id="UP001470230"/>
    </source>
</evidence>
<keyword evidence="2" id="KW-0479">Metal-binding</keyword>
<dbReference type="PROSITE" id="PS00125">
    <property type="entry name" value="SER_THR_PHOSPHATASE"/>
    <property type="match status" value="1"/>
</dbReference>
<proteinExistence type="inferred from homology"/>
<dbReference type="SUPFAM" id="SSF56300">
    <property type="entry name" value="Metallo-dependent phosphatases"/>
    <property type="match status" value="1"/>
</dbReference>
<dbReference type="InterPro" id="IPR006186">
    <property type="entry name" value="Ser/Thr-sp_prot-phosphatase"/>
</dbReference>
<keyword evidence="4" id="KW-0904">Protein phosphatase</keyword>
<comment type="caution">
    <text evidence="10">The sequence shown here is derived from an EMBL/GenBank/DDBJ whole genome shotgun (WGS) entry which is preliminary data.</text>
</comment>
<evidence type="ECO:0000313" key="10">
    <source>
        <dbReference type="EMBL" id="KAK8852717.1"/>
    </source>
</evidence>